<dbReference type="Pfam" id="PF00497">
    <property type="entry name" value="SBP_bac_3"/>
    <property type="match status" value="1"/>
</dbReference>
<evidence type="ECO:0000259" key="4">
    <source>
        <dbReference type="Pfam" id="PF00497"/>
    </source>
</evidence>
<dbReference type="PANTHER" id="PTHR35936">
    <property type="entry name" value="MEMBRANE-BOUND LYTIC MUREIN TRANSGLYCOSYLASE F"/>
    <property type="match status" value="1"/>
</dbReference>
<proteinExistence type="inferred from homology"/>
<sequence>MSHPFISALSALFVFLLLPCHSFAQEPINIVVGGDYPPYHSESLPGYGLNTQIVTAAFKAKNVDVSYRHLDSWQQAFDDAKQGNADATALWEFNPAYLRDFYVSDTVYKINAHFYHKKTLKFNWDNVADLQGLTISALFGGFYGDDFEEAERKGEITVIRTHDEKENVMKLLDDQVDIAPLYIAYVNYVLKSEGLESELGNLTYHPKPLFINSLHLLLPRARDDSLETMETFNQGLKLIKADGTLQAILNAHLNYR</sequence>
<dbReference type="Gene3D" id="3.40.190.10">
    <property type="entry name" value="Periplasmic binding protein-like II"/>
    <property type="match status" value="2"/>
</dbReference>
<name>A0ABT8BX42_9VIBR</name>
<dbReference type="Proteomes" id="UP001238540">
    <property type="component" value="Unassembled WGS sequence"/>
</dbReference>
<feature type="signal peptide" evidence="3">
    <location>
        <begin position="1"/>
        <end position="24"/>
    </location>
</feature>
<dbReference type="RefSeq" id="WP_076588792.1">
    <property type="nucleotide sequence ID" value="NZ_JABEYA020000005.1"/>
</dbReference>
<dbReference type="InterPro" id="IPR001638">
    <property type="entry name" value="Solute-binding_3/MltF_N"/>
</dbReference>
<evidence type="ECO:0000313" key="6">
    <source>
        <dbReference type="Proteomes" id="UP001238540"/>
    </source>
</evidence>
<keyword evidence="6" id="KW-1185">Reference proteome</keyword>
<comment type="similarity">
    <text evidence="1">Belongs to the bacterial solute-binding protein 3 family.</text>
</comment>
<evidence type="ECO:0000256" key="3">
    <source>
        <dbReference type="SAM" id="SignalP"/>
    </source>
</evidence>
<comment type="caution">
    <text evidence="5">The sequence shown here is derived from an EMBL/GenBank/DDBJ whole genome shotgun (WGS) entry which is preliminary data.</text>
</comment>
<dbReference type="PANTHER" id="PTHR35936:SF25">
    <property type="entry name" value="ABC TRANSPORTER SUBSTRATE-BINDING PROTEIN"/>
    <property type="match status" value="1"/>
</dbReference>
<evidence type="ECO:0000256" key="1">
    <source>
        <dbReference type="ARBA" id="ARBA00010333"/>
    </source>
</evidence>
<dbReference type="EMBL" id="JAUFQC010000027">
    <property type="protein sequence ID" value="MDN3611568.1"/>
    <property type="molecule type" value="Genomic_DNA"/>
</dbReference>
<keyword evidence="2 3" id="KW-0732">Signal</keyword>
<protein>
    <submittedName>
        <fullName evidence="5">Transporter substrate-binding domain-containing protein</fullName>
    </submittedName>
</protein>
<feature type="chain" id="PRO_5045762109" evidence="3">
    <location>
        <begin position="25"/>
        <end position="256"/>
    </location>
</feature>
<gene>
    <name evidence="5" type="ORF">QWZ16_18375</name>
</gene>
<dbReference type="SUPFAM" id="SSF53850">
    <property type="entry name" value="Periplasmic binding protein-like II"/>
    <property type="match status" value="1"/>
</dbReference>
<evidence type="ECO:0000313" key="5">
    <source>
        <dbReference type="EMBL" id="MDN3611568.1"/>
    </source>
</evidence>
<accession>A0ABT8BX42</accession>
<feature type="domain" description="Solute-binding protein family 3/N-terminal" evidence="4">
    <location>
        <begin position="28"/>
        <end position="252"/>
    </location>
</feature>
<evidence type="ECO:0000256" key="2">
    <source>
        <dbReference type="ARBA" id="ARBA00022729"/>
    </source>
</evidence>
<reference evidence="6" key="1">
    <citation type="journal article" date="2019" name="Int. J. Syst. Evol. Microbiol.">
        <title>The Global Catalogue of Microorganisms (GCM) 10K type strain sequencing project: providing services to taxonomists for standard genome sequencing and annotation.</title>
        <authorList>
            <consortium name="The Broad Institute Genomics Platform"/>
            <consortium name="The Broad Institute Genome Sequencing Center for Infectious Disease"/>
            <person name="Wu L."/>
            <person name="Ma J."/>
        </authorList>
    </citation>
    <scope>NUCLEOTIDE SEQUENCE [LARGE SCALE GENOMIC DNA]</scope>
    <source>
        <strain evidence="6">CECT 7398</strain>
    </source>
</reference>
<organism evidence="5 6">
    <name type="scientific">Vibrio ostreicida</name>
    <dbReference type="NCBI Taxonomy" id="526588"/>
    <lineage>
        <taxon>Bacteria</taxon>
        <taxon>Pseudomonadati</taxon>
        <taxon>Pseudomonadota</taxon>
        <taxon>Gammaproteobacteria</taxon>
        <taxon>Vibrionales</taxon>
        <taxon>Vibrionaceae</taxon>
        <taxon>Vibrio</taxon>
    </lineage>
</organism>